<dbReference type="AlphaFoldDB" id="A0AA38Z0P8"/>
<sequence length="168" mass="19197">MASNLRIGFRERQRKRLSKSIVVNPTPSKKACPKLASIPPPMLVPSTITVIVTPESDEKPPSADDISYHEMRRPFCMTSSPPRPKLANVPNQEEISKLLKCIPSFTKRESPVQNMRLLFPATYKFFTAWLPYDIPDTDIAHILHMQDYTTFEIAEMVCHLSSFHLFLP</sequence>
<gene>
    <name evidence="1" type="ORF">PVL29_019506</name>
</gene>
<evidence type="ECO:0000313" key="2">
    <source>
        <dbReference type="Proteomes" id="UP001168098"/>
    </source>
</evidence>
<organism evidence="1 2">
    <name type="scientific">Vitis rotundifolia</name>
    <name type="common">Muscadine grape</name>
    <dbReference type="NCBI Taxonomy" id="103349"/>
    <lineage>
        <taxon>Eukaryota</taxon>
        <taxon>Viridiplantae</taxon>
        <taxon>Streptophyta</taxon>
        <taxon>Embryophyta</taxon>
        <taxon>Tracheophyta</taxon>
        <taxon>Spermatophyta</taxon>
        <taxon>Magnoliopsida</taxon>
        <taxon>eudicotyledons</taxon>
        <taxon>Gunneridae</taxon>
        <taxon>Pentapetalae</taxon>
        <taxon>rosids</taxon>
        <taxon>Vitales</taxon>
        <taxon>Vitaceae</taxon>
        <taxon>Viteae</taxon>
        <taxon>Vitis</taxon>
    </lineage>
</organism>
<evidence type="ECO:0000313" key="1">
    <source>
        <dbReference type="EMBL" id="KAJ9680220.1"/>
    </source>
</evidence>
<dbReference type="Proteomes" id="UP001168098">
    <property type="component" value="Unassembled WGS sequence"/>
</dbReference>
<proteinExistence type="predicted"/>
<accession>A0AA38Z0P8</accession>
<protein>
    <submittedName>
        <fullName evidence="1">Uncharacterized protein</fullName>
    </submittedName>
</protein>
<keyword evidence="2" id="KW-1185">Reference proteome</keyword>
<name>A0AA38Z0P8_VITRO</name>
<dbReference type="EMBL" id="JARBHA010000015">
    <property type="protein sequence ID" value="KAJ9680220.1"/>
    <property type="molecule type" value="Genomic_DNA"/>
</dbReference>
<comment type="caution">
    <text evidence="1">The sequence shown here is derived from an EMBL/GenBank/DDBJ whole genome shotgun (WGS) entry which is preliminary data.</text>
</comment>
<reference evidence="1 2" key="1">
    <citation type="journal article" date="2023" name="BMC Biotechnol.">
        <title>Vitis rotundifolia cv Carlos genome sequencing.</title>
        <authorList>
            <person name="Huff M."/>
            <person name="Hulse-Kemp A."/>
            <person name="Scheffler B."/>
            <person name="Youngblood R."/>
            <person name="Simpson S."/>
            <person name="Babiker E."/>
            <person name="Staton M."/>
        </authorList>
    </citation>
    <scope>NUCLEOTIDE SEQUENCE [LARGE SCALE GENOMIC DNA]</scope>
    <source>
        <tissue evidence="1">Leaf</tissue>
    </source>
</reference>